<reference evidence="1 2" key="1">
    <citation type="journal article" date="2016" name="Nat. Commun.">
        <title>Ectomycorrhizal ecology is imprinted in the genome of the dominant symbiotic fungus Cenococcum geophilum.</title>
        <authorList>
            <consortium name="DOE Joint Genome Institute"/>
            <person name="Peter M."/>
            <person name="Kohler A."/>
            <person name="Ohm R.A."/>
            <person name="Kuo A."/>
            <person name="Krutzmann J."/>
            <person name="Morin E."/>
            <person name="Arend M."/>
            <person name="Barry K.W."/>
            <person name="Binder M."/>
            <person name="Choi C."/>
            <person name="Clum A."/>
            <person name="Copeland A."/>
            <person name="Grisel N."/>
            <person name="Haridas S."/>
            <person name="Kipfer T."/>
            <person name="LaButti K."/>
            <person name="Lindquist E."/>
            <person name="Lipzen A."/>
            <person name="Maire R."/>
            <person name="Meier B."/>
            <person name="Mihaltcheva S."/>
            <person name="Molinier V."/>
            <person name="Murat C."/>
            <person name="Poggeler S."/>
            <person name="Quandt C.A."/>
            <person name="Sperisen C."/>
            <person name="Tritt A."/>
            <person name="Tisserant E."/>
            <person name="Crous P.W."/>
            <person name="Henrissat B."/>
            <person name="Nehls U."/>
            <person name="Egli S."/>
            <person name="Spatafora J.W."/>
            <person name="Grigoriev I.V."/>
            <person name="Martin F.M."/>
        </authorList>
    </citation>
    <scope>NUCLEOTIDE SEQUENCE [LARGE SCALE GENOMIC DNA]</scope>
    <source>
        <strain evidence="1 2">CBS 459.81</strain>
    </source>
</reference>
<dbReference type="AlphaFoldDB" id="A0A8E2E680"/>
<protein>
    <submittedName>
        <fullName evidence="1">Uncharacterized protein</fullName>
    </submittedName>
</protein>
<dbReference type="EMBL" id="KV745078">
    <property type="protein sequence ID" value="OCK78151.1"/>
    <property type="molecule type" value="Genomic_DNA"/>
</dbReference>
<keyword evidence="2" id="KW-1185">Reference proteome</keyword>
<name>A0A8E2E680_9PEZI</name>
<accession>A0A8E2E680</accession>
<evidence type="ECO:0000313" key="2">
    <source>
        <dbReference type="Proteomes" id="UP000250266"/>
    </source>
</evidence>
<proteinExistence type="predicted"/>
<sequence length="144" mass="15793">MGGPWCGFRCGGLRAVRGLRQRLSLVNVVFDGGEESGTLGLWLACLHAGSTHAQERYMSEGKANHKSHVFASIMVGELINEKKDRGPFTVLEVTGRSAGFRSCLLQRQRAIAVWLGVSGSPRRAARWAGVRWKGSTKSRARRGR</sequence>
<evidence type="ECO:0000313" key="1">
    <source>
        <dbReference type="EMBL" id="OCK78151.1"/>
    </source>
</evidence>
<dbReference type="Proteomes" id="UP000250266">
    <property type="component" value="Unassembled WGS sequence"/>
</dbReference>
<organism evidence="1 2">
    <name type="scientific">Lepidopterella palustris CBS 459.81</name>
    <dbReference type="NCBI Taxonomy" id="1314670"/>
    <lineage>
        <taxon>Eukaryota</taxon>
        <taxon>Fungi</taxon>
        <taxon>Dikarya</taxon>
        <taxon>Ascomycota</taxon>
        <taxon>Pezizomycotina</taxon>
        <taxon>Dothideomycetes</taxon>
        <taxon>Pleosporomycetidae</taxon>
        <taxon>Mytilinidiales</taxon>
        <taxon>Argynnaceae</taxon>
        <taxon>Lepidopterella</taxon>
    </lineage>
</organism>
<gene>
    <name evidence="1" type="ORF">K432DRAFT_100216</name>
</gene>